<dbReference type="PANTHER" id="PTHR48097:SF9">
    <property type="entry name" value="L-THREONINE ALDOLASE"/>
    <property type="match status" value="1"/>
</dbReference>
<dbReference type="RefSeq" id="WP_020542779.1">
    <property type="nucleotide sequence ID" value="NZ_CP068985.1"/>
</dbReference>
<feature type="domain" description="Aromatic amino acid beta-eliminating lyase/threonine aldolase" evidence="4">
    <location>
        <begin position="21"/>
        <end position="309"/>
    </location>
</feature>
<dbReference type="NCBIfam" id="NF041359">
    <property type="entry name" value="GntG_guanitoxin"/>
    <property type="match status" value="1"/>
</dbReference>
<proteinExistence type="inferred from homology"/>
<dbReference type="Gene3D" id="3.40.640.10">
    <property type="entry name" value="Type I PLP-dependent aspartate aminotransferase-like (Major domain)"/>
    <property type="match status" value="1"/>
</dbReference>
<dbReference type="InterPro" id="IPR023603">
    <property type="entry name" value="Low_specificity_L-TA-like"/>
</dbReference>
<dbReference type="SUPFAM" id="SSF53383">
    <property type="entry name" value="PLP-dependent transferases"/>
    <property type="match status" value="1"/>
</dbReference>
<reference evidence="5 6" key="1">
    <citation type="journal article" date="2021" name="ACS Chem. Biol.">
        <title>Genomic-Led Discovery of a Novel Glycopeptide Antibiotic by Nonomuraea coxensis DSM 45129.</title>
        <authorList>
            <person name="Yushchuk O."/>
            <person name="Vior N.M."/>
            <person name="Andreo-Vidal A."/>
            <person name="Berini F."/>
            <person name="Ruckert C."/>
            <person name="Busche T."/>
            <person name="Binda E."/>
            <person name="Kalinowski J."/>
            <person name="Truman A.W."/>
            <person name="Marinelli F."/>
        </authorList>
    </citation>
    <scope>NUCLEOTIDE SEQUENCE [LARGE SCALE GENOMIC DNA]</scope>
    <source>
        <strain evidence="5 6">DSM 45129</strain>
    </source>
</reference>
<sequence>MTTLTGPPAPASAGERGTYVELRSDTFTLPTPAMLEAAASAPLGDDVYGEDPTVARLERLAAGLLGKDAACLMPSGTMANLAAVLAHCPRGGKAVVGRESDLYVYEAGGASVCGGVVYEPLPNQPDGTILLSDLEEALTVDRADPQFAVPALVALESPQNRCGGVPVGPAYLAEAAGLARRHGAALHLDGARLFNAATALGVTPAELAAPADTVQICLSKGLCAPIGSLLVGEAGAIGRARRIRKLLGGGMRQAGVIAACGILALTEMTGRLAEDHENAARLARGLSGLPGLELDPGPPATNMVFFRVRDPRHTTRSFIDAARERGVRMEELGHGRIRAVTHAGVTTTDIDHTVNVLRALLTPPVPTPGGGR</sequence>
<comment type="similarity">
    <text evidence="2">Belongs to the threonine aldolase family.</text>
</comment>
<dbReference type="EMBL" id="CP068985">
    <property type="protein sequence ID" value="QYC41612.1"/>
    <property type="molecule type" value="Genomic_DNA"/>
</dbReference>
<dbReference type="InterPro" id="IPR015424">
    <property type="entry name" value="PyrdxlP-dep_Trfase"/>
</dbReference>
<dbReference type="GO" id="GO:0008732">
    <property type="term" value="F:L-allo-threonine aldolase activity"/>
    <property type="evidence" value="ECO:0007669"/>
    <property type="project" value="UniProtKB-EC"/>
</dbReference>
<dbReference type="Proteomes" id="UP000824681">
    <property type="component" value="Chromosome"/>
</dbReference>
<keyword evidence="5" id="KW-0456">Lyase</keyword>
<dbReference type="InterPro" id="IPR015422">
    <property type="entry name" value="PyrdxlP-dep_Trfase_small"/>
</dbReference>
<organism evidence="5 6">
    <name type="scientific">Nonomuraea coxensis DSM 45129</name>
    <dbReference type="NCBI Taxonomy" id="1122611"/>
    <lineage>
        <taxon>Bacteria</taxon>
        <taxon>Bacillati</taxon>
        <taxon>Actinomycetota</taxon>
        <taxon>Actinomycetes</taxon>
        <taxon>Streptosporangiales</taxon>
        <taxon>Streptosporangiaceae</taxon>
        <taxon>Nonomuraea</taxon>
    </lineage>
</organism>
<accession>A0ABX8U1I6</accession>
<keyword evidence="3" id="KW-0663">Pyridoxal phosphate</keyword>
<dbReference type="Gene3D" id="3.90.1150.10">
    <property type="entry name" value="Aspartate Aminotransferase, domain 1"/>
    <property type="match status" value="1"/>
</dbReference>
<evidence type="ECO:0000313" key="6">
    <source>
        <dbReference type="Proteomes" id="UP000824681"/>
    </source>
</evidence>
<dbReference type="InterPro" id="IPR015421">
    <property type="entry name" value="PyrdxlP-dep_Trfase_major"/>
</dbReference>
<protein>
    <submittedName>
        <fullName evidence="5">L-allo-threonine aldolase</fullName>
        <ecNumber evidence="5">4.1.2.49</ecNumber>
    </submittedName>
</protein>
<evidence type="ECO:0000313" key="5">
    <source>
        <dbReference type="EMBL" id="QYC41612.1"/>
    </source>
</evidence>
<dbReference type="PIRSF" id="PIRSF017617">
    <property type="entry name" value="Thr_aldolase"/>
    <property type="match status" value="1"/>
</dbReference>
<dbReference type="PANTHER" id="PTHR48097">
    <property type="entry name" value="L-THREONINE ALDOLASE-RELATED"/>
    <property type="match status" value="1"/>
</dbReference>
<evidence type="ECO:0000256" key="2">
    <source>
        <dbReference type="ARBA" id="ARBA00006966"/>
    </source>
</evidence>
<comment type="cofactor">
    <cofactor evidence="1">
        <name>pyridoxal 5'-phosphate</name>
        <dbReference type="ChEBI" id="CHEBI:597326"/>
    </cofactor>
</comment>
<evidence type="ECO:0000256" key="3">
    <source>
        <dbReference type="ARBA" id="ARBA00022898"/>
    </source>
</evidence>
<name>A0ABX8U1I6_9ACTN</name>
<keyword evidence="6" id="KW-1185">Reference proteome</keyword>
<dbReference type="InterPro" id="IPR001597">
    <property type="entry name" value="ArAA_b-elim_lyase/Thr_aldolase"/>
</dbReference>
<evidence type="ECO:0000256" key="1">
    <source>
        <dbReference type="ARBA" id="ARBA00001933"/>
    </source>
</evidence>
<gene>
    <name evidence="5" type="primary">ltaA</name>
    <name evidence="5" type="ORF">Nocox_20015</name>
</gene>
<dbReference type="EC" id="4.1.2.49" evidence="5"/>
<dbReference type="Pfam" id="PF01212">
    <property type="entry name" value="Beta_elim_lyase"/>
    <property type="match status" value="1"/>
</dbReference>
<evidence type="ECO:0000259" key="4">
    <source>
        <dbReference type="Pfam" id="PF01212"/>
    </source>
</evidence>